<dbReference type="EMBL" id="AP024444">
    <property type="protein sequence ID" value="BCS21533.1"/>
    <property type="molecule type" value="Genomic_DNA"/>
</dbReference>
<accession>A0A7R8ALH7</accession>
<dbReference type="KEGG" id="apuu:APUU_21965A"/>
<keyword evidence="2" id="KW-1185">Reference proteome</keyword>
<organism evidence="1 2">
    <name type="scientific">Aspergillus puulaauensis</name>
    <dbReference type="NCBI Taxonomy" id="1220207"/>
    <lineage>
        <taxon>Eukaryota</taxon>
        <taxon>Fungi</taxon>
        <taxon>Dikarya</taxon>
        <taxon>Ascomycota</taxon>
        <taxon>Pezizomycotina</taxon>
        <taxon>Eurotiomycetes</taxon>
        <taxon>Eurotiomycetidae</taxon>
        <taxon>Eurotiales</taxon>
        <taxon>Aspergillaceae</taxon>
        <taxon>Aspergillus</taxon>
    </lineage>
</organism>
<gene>
    <name evidence="1" type="ORF">APUU_21965A</name>
</gene>
<proteinExistence type="predicted"/>
<dbReference type="RefSeq" id="XP_041553727.1">
    <property type="nucleotide sequence ID" value="XM_041700776.1"/>
</dbReference>
<dbReference type="OrthoDB" id="4393585at2759"/>
<reference evidence="1" key="1">
    <citation type="submission" date="2021-01" db="EMBL/GenBank/DDBJ databases">
        <authorList>
            <consortium name="Aspergillus puulaauensis MK2 genome sequencing consortium"/>
            <person name="Kazuki M."/>
            <person name="Futagami T."/>
        </authorList>
    </citation>
    <scope>NUCLEOTIDE SEQUENCE</scope>
    <source>
        <strain evidence="1">MK2</strain>
    </source>
</reference>
<evidence type="ECO:0000313" key="2">
    <source>
        <dbReference type="Proteomes" id="UP000654913"/>
    </source>
</evidence>
<dbReference type="AlphaFoldDB" id="A0A7R8ALH7"/>
<dbReference type="GeneID" id="64971538"/>
<evidence type="ECO:0000313" key="1">
    <source>
        <dbReference type="EMBL" id="BCS21533.1"/>
    </source>
</evidence>
<name>A0A7R8ALH7_9EURO</name>
<dbReference type="Proteomes" id="UP000654913">
    <property type="component" value="Chromosome 2"/>
</dbReference>
<sequence length="235" mass="26359">MSGILYASGGQGLLRYFFVHGSHERTIFPKQVTVEASILNFTQHGELVFGHSHDSPTRMYSFLDGSLAHSGDRSLADIETSQLVQALLKNVSVPSLVLMEVPIEQMDFHSISQEPYSYVGVAVLGRSDLRICVGEERHYLAQMTRVFLPRFTQAMSPRSGDYLPGDARNLCKQIAHDMGTLLNDTEFSTVLELYRQRYLGKSVVQKPDILEACLLHMVKMPFDLASSIQQGLIRH</sequence>
<reference evidence="1" key="2">
    <citation type="submission" date="2021-02" db="EMBL/GenBank/DDBJ databases">
        <title>Aspergillus puulaauensis MK2 genome sequence.</title>
        <authorList>
            <person name="Futagami T."/>
            <person name="Mori K."/>
            <person name="Kadooka C."/>
            <person name="Tanaka T."/>
        </authorList>
    </citation>
    <scope>NUCLEOTIDE SEQUENCE</scope>
    <source>
        <strain evidence="1">MK2</strain>
    </source>
</reference>
<protein>
    <submittedName>
        <fullName evidence="1">Uncharacterized protein</fullName>
    </submittedName>
</protein>